<evidence type="ECO:0000256" key="5">
    <source>
        <dbReference type="ARBA" id="ARBA00023288"/>
    </source>
</evidence>
<dbReference type="Gene3D" id="1.10.287.110">
    <property type="entry name" value="DnaJ domain"/>
    <property type="match status" value="1"/>
</dbReference>
<sequence>MFFSTNDDSYYKVLGLEKGATEEEIRKAYKKMSLKHHPDKNLNDPNAADRFKEINQANQVLSNPSLKEIYDKYGMMGLFLAEQIGEEVNF</sequence>
<keyword evidence="3" id="KW-0564">Palmitate</keyword>
<dbReference type="HOGENOM" id="CLU_017633_18_0_1"/>
<dbReference type="GeneID" id="6749240"/>
<dbReference type="GO" id="GO:0005737">
    <property type="term" value="C:cytoplasm"/>
    <property type="evidence" value="ECO:0007669"/>
    <property type="project" value="UniProtKB-ARBA"/>
</dbReference>
<reference evidence="7 8" key="1">
    <citation type="journal article" date="2008" name="Nature">
        <title>The Trichoplax genome and the nature of placozoans.</title>
        <authorList>
            <person name="Srivastava M."/>
            <person name="Begovic E."/>
            <person name="Chapman J."/>
            <person name="Putnam N.H."/>
            <person name="Hellsten U."/>
            <person name="Kawashima T."/>
            <person name="Kuo A."/>
            <person name="Mitros T."/>
            <person name="Salamov A."/>
            <person name="Carpenter M.L."/>
            <person name="Signorovitch A.Y."/>
            <person name="Moreno M.A."/>
            <person name="Kamm K."/>
            <person name="Grimwood J."/>
            <person name="Schmutz J."/>
            <person name="Shapiro H."/>
            <person name="Grigoriev I.V."/>
            <person name="Buss L.W."/>
            <person name="Schierwater B."/>
            <person name="Dellaporta S.L."/>
            <person name="Rokhsar D.S."/>
        </authorList>
    </citation>
    <scope>NUCLEOTIDE SEQUENCE [LARGE SCALE GENOMIC DNA]</scope>
    <source>
        <strain evidence="7 8">Grell-BS-1999</strain>
    </source>
</reference>
<dbReference type="CDD" id="cd06257">
    <property type="entry name" value="DnaJ"/>
    <property type="match status" value="1"/>
</dbReference>
<dbReference type="PANTHER" id="PTHR44027">
    <property type="entry name" value="DNAJ HOMOLOG SUBFAMILY C MEMBER 5 HOMOLOG"/>
    <property type="match status" value="1"/>
</dbReference>
<keyword evidence="5" id="KW-0449">Lipoprotein</keyword>
<evidence type="ECO:0000256" key="2">
    <source>
        <dbReference type="ARBA" id="ARBA00023136"/>
    </source>
</evidence>
<dbReference type="InterPro" id="IPR001623">
    <property type="entry name" value="DnaJ_domain"/>
</dbReference>
<keyword evidence="4" id="KW-0143">Chaperone</keyword>
<dbReference type="Proteomes" id="UP000009022">
    <property type="component" value="Unassembled WGS sequence"/>
</dbReference>
<dbReference type="SMART" id="SM00271">
    <property type="entry name" value="DnaJ"/>
    <property type="match status" value="1"/>
</dbReference>
<dbReference type="PRINTS" id="PR00625">
    <property type="entry name" value="JDOMAIN"/>
</dbReference>
<dbReference type="InParanoid" id="B3RLQ1"/>
<evidence type="ECO:0000259" key="6">
    <source>
        <dbReference type="PROSITE" id="PS50076"/>
    </source>
</evidence>
<proteinExistence type="predicted"/>
<dbReference type="OrthoDB" id="552049at2759"/>
<evidence type="ECO:0000256" key="3">
    <source>
        <dbReference type="ARBA" id="ARBA00023139"/>
    </source>
</evidence>
<comment type="subcellular location">
    <subcellularLocation>
        <location evidence="1">Membrane</location>
        <topology evidence="1">Lipid-anchor</topology>
    </subcellularLocation>
</comment>
<keyword evidence="2" id="KW-0472">Membrane</keyword>
<dbReference type="Pfam" id="PF00226">
    <property type="entry name" value="DnaJ"/>
    <property type="match status" value="1"/>
</dbReference>
<name>B3RLQ1_TRIAD</name>
<dbReference type="KEGG" id="tad:TRIADDRAFT_19620"/>
<dbReference type="PANTHER" id="PTHR44027:SF7">
    <property type="entry name" value="DNAJ HOMOLOG SUBFAMILY C MEMBER 5 HOMOLOG"/>
    <property type="match status" value="1"/>
</dbReference>
<dbReference type="InterPro" id="IPR051434">
    <property type="entry name" value="DnaJ_C_subfamily_member5"/>
</dbReference>
<protein>
    <recommendedName>
        <fullName evidence="6">J domain-containing protein</fullName>
    </recommendedName>
</protein>
<evidence type="ECO:0000256" key="4">
    <source>
        <dbReference type="ARBA" id="ARBA00023186"/>
    </source>
</evidence>
<dbReference type="PhylomeDB" id="B3RLQ1"/>
<dbReference type="SUPFAM" id="SSF46565">
    <property type="entry name" value="Chaperone J-domain"/>
    <property type="match status" value="1"/>
</dbReference>
<evidence type="ECO:0000313" key="7">
    <source>
        <dbReference type="EMBL" id="EDV29566.1"/>
    </source>
</evidence>
<feature type="domain" description="J" evidence="6">
    <location>
        <begin position="9"/>
        <end position="74"/>
    </location>
</feature>
<organism evidence="7 8">
    <name type="scientific">Trichoplax adhaerens</name>
    <name type="common">Trichoplax reptans</name>
    <dbReference type="NCBI Taxonomy" id="10228"/>
    <lineage>
        <taxon>Eukaryota</taxon>
        <taxon>Metazoa</taxon>
        <taxon>Placozoa</taxon>
        <taxon>Uniplacotomia</taxon>
        <taxon>Trichoplacea</taxon>
        <taxon>Trichoplacidae</taxon>
        <taxon>Trichoplax</taxon>
    </lineage>
</organism>
<dbReference type="RefSeq" id="XP_002108768.1">
    <property type="nucleotide sequence ID" value="XM_002108732.1"/>
</dbReference>
<accession>B3RLQ1</accession>
<evidence type="ECO:0000313" key="8">
    <source>
        <dbReference type="Proteomes" id="UP000009022"/>
    </source>
</evidence>
<dbReference type="OMA" id="MFVDINE"/>
<gene>
    <name evidence="7" type="ORF">TRIADDRAFT_19620</name>
</gene>
<dbReference type="InterPro" id="IPR018253">
    <property type="entry name" value="DnaJ_domain_CS"/>
</dbReference>
<dbReference type="AlphaFoldDB" id="B3RLQ1"/>
<keyword evidence="8" id="KW-1185">Reference proteome</keyword>
<dbReference type="EMBL" id="DS985241">
    <property type="protein sequence ID" value="EDV29566.1"/>
    <property type="molecule type" value="Genomic_DNA"/>
</dbReference>
<dbReference type="PROSITE" id="PS50076">
    <property type="entry name" value="DNAJ_2"/>
    <property type="match status" value="1"/>
</dbReference>
<dbReference type="InterPro" id="IPR036869">
    <property type="entry name" value="J_dom_sf"/>
</dbReference>
<dbReference type="CTD" id="6749240"/>
<dbReference type="eggNOG" id="KOG0716">
    <property type="taxonomic scope" value="Eukaryota"/>
</dbReference>
<dbReference type="STRING" id="10228.B3RLQ1"/>
<evidence type="ECO:0000256" key="1">
    <source>
        <dbReference type="ARBA" id="ARBA00004635"/>
    </source>
</evidence>
<dbReference type="PROSITE" id="PS00636">
    <property type="entry name" value="DNAJ_1"/>
    <property type="match status" value="1"/>
</dbReference>
<dbReference type="GO" id="GO:0016020">
    <property type="term" value="C:membrane"/>
    <property type="evidence" value="ECO:0007669"/>
    <property type="project" value="UniProtKB-SubCell"/>
</dbReference>